<dbReference type="RefSeq" id="WP_254082992.1">
    <property type="nucleotide sequence ID" value="NZ_JAHESE010000002.1"/>
</dbReference>
<keyword evidence="2" id="KW-1185">Reference proteome</keyword>
<name>A0AAP2DWB9_9BACT</name>
<dbReference type="Proteomes" id="UP001319080">
    <property type="component" value="Unassembled WGS sequence"/>
</dbReference>
<accession>A0AAP2DWB9</accession>
<protein>
    <submittedName>
        <fullName evidence="1">Uncharacterized protein</fullName>
    </submittedName>
</protein>
<sequence length="208" mass="23410">MYNSRPGLVLGFHGTDQSIVDKVAAGKEGLKPSVNKWDWLGYGIYFWEHSQERALEFAKNAKLVNPKSKIQKPAVIGAVIDLSHCLDLLDYNNFSFLREAYKTVLGTHSKAGIPTNKSAPNSNPDDFIYRALDCAVLEAVHDINREGGMRPFDSVRSVFWEGDHVYPEAGFKDKNHIQICIRNPNCIKGYFVPRQEVGFNGKVEKSLH</sequence>
<gene>
    <name evidence="1" type="ORF">KK062_04185</name>
</gene>
<dbReference type="SUPFAM" id="SSF56399">
    <property type="entry name" value="ADP-ribosylation"/>
    <property type="match status" value="1"/>
</dbReference>
<proteinExistence type="predicted"/>
<evidence type="ECO:0000313" key="1">
    <source>
        <dbReference type="EMBL" id="MBT1707403.1"/>
    </source>
</evidence>
<organism evidence="1 2">
    <name type="scientific">Dawidia cretensis</name>
    <dbReference type="NCBI Taxonomy" id="2782350"/>
    <lineage>
        <taxon>Bacteria</taxon>
        <taxon>Pseudomonadati</taxon>
        <taxon>Bacteroidota</taxon>
        <taxon>Cytophagia</taxon>
        <taxon>Cytophagales</taxon>
        <taxon>Chryseotaleaceae</taxon>
        <taxon>Dawidia</taxon>
    </lineage>
</organism>
<dbReference type="AlphaFoldDB" id="A0AAP2DWB9"/>
<dbReference type="EMBL" id="JAHESE010000002">
    <property type="protein sequence ID" value="MBT1707403.1"/>
    <property type="molecule type" value="Genomic_DNA"/>
</dbReference>
<reference evidence="1 2" key="1">
    <citation type="submission" date="2021-05" db="EMBL/GenBank/DDBJ databases">
        <title>A Polyphasic approach of four new species of the genus Ohtaekwangia: Ohtaekwangia histidinii sp. nov., Ohtaekwangia cretensis sp. nov., Ohtaekwangia indiensis sp. nov., Ohtaekwangia reichenbachii sp. nov. from diverse environment.</title>
        <authorList>
            <person name="Octaviana S."/>
        </authorList>
    </citation>
    <scope>NUCLEOTIDE SEQUENCE [LARGE SCALE GENOMIC DNA]</scope>
    <source>
        <strain evidence="1 2">PWU5</strain>
    </source>
</reference>
<evidence type="ECO:0000313" key="2">
    <source>
        <dbReference type="Proteomes" id="UP001319080"/>
    </source>
</evidence>
<comment type="caution">
    <text evidence="1">The sequence shown here is derived from an EMBL/GenBank/DDBJ whole genome shotgun (WGS) entry which is preliminary data.</text>
</comment>